<proteinExistence type="predicted"/>
<keyword evidence="3" id="KW-0862">Zinc</keyword>
<gene>
    <name evidence="6" type="ORF">X975_20241</name>
</gene>
<accession>A0A087UUM4</accession>
<evidence type="ECO:0000256" key="3">
    <source>
        <dbReference type="ARBA" id="ARBA00022833"/>
    </source>
</evidence>
<evidence type="ECO:0000313" key="7">
    <source>
        <dbReference type="Proteomes" id="UP000054359"/>
    </source>
</evidence>
<dbReference type="SUPFAM" id="SSF144232">
    <property type="entry name" value="HIT/MYND zinc finger-like"/>
    <property type="match status" value="1"/>
</dbReference>
<dbReference type="STRING" id="407821.A0A087UUM4"/>
<dbReference type="GO" id="GO:0008270">
    <property type="term" value="F:zinc ion binding"/>
    <property type="evidence" value="ECO:0007669"/>
    <property type="project" value="UniProtKB-KW"/>
</dbReference>
<dbReference type="Gene3D" id="6.10.140.2220">
    <property type="match status" value="1"/>
</dbReference>
<evidence type="ECO:0000259" key="5">
    <source>
        <dbReference type="PROSITE" id="PS50865"/>
    </source>
</evidence>
<dbReference type="InterPro" id="IPR046341">
    <property type="entry name" value="SET_dom_sf"/>
</dbReference>
<evidence type="ECO:0000256" key="2">
    <source>
        <dbReference type="ARBA" id="ARBA00022771"/>
    </source>
</evidence>
<dbReference type="PROSITE" id="PS50865">
    <property type="entry name" value="ZF_MYND_2"/>
    <property type="match status" value="1"/>
</dbReference>
<dbReference type="Gene3D" id="1.10.220.160">
    <property type="match status" value="1"/>
</dbReference>
<dbReference type="PANTHER" id="PTHR12197:SF251">
    <property type="entry name" value="EG:BACR7C10.4 PROTEIN"/>
    <property type="match status" value="1"/>
</dbReference>
<keyword evidence="1" id="KW-0479">Metal-binding</keyword>
<dbReference type="InterPro" id="IPR050869">
    <property type="entry name" value="H3K4_H4K5_MeTrfase"/>
</dbReference>
<dbReference type="GO" id="GO:0008276">
    <property type="term" value="F:protein methyltransferase activity"/>
    <property type="evidence" value="ECO:0007669"/>
    <property type="project" value="UniProtKB-ARBA"/>
</dbReference>
<dbReference type="GO" id="GO:0008170">
    <property type="term" value="F:N-methyltransferase activity"/>
    <property type="evidence" value="ECO:0007669"/>
    <property type="project" value="UniProtKB-ARBA"/>
</dbReference>
<evidence type="ECO:0000256" key="4">
    <source>
        <dbReference type="PROSITE-ProRule" id="PRU00134"/>
    </source>
</evidence>
<dbReference type="AlphaFoldDB" id="A0A087UUM4"/>
<feature type="non-terminal residue" evidence="6">
    <location>
        <position position="377"/>
    </location>
</feature>
<reference evidence="6 7" key="1">
    <citation type="submission" date="2013-11" db="EMBL/GenBank/DDBJ databases">
        <title>Genome sequencing of Stegodyphus mimosarum.</title>
        <authorList>
            <person name="Bechsgaard J."/>
        </authorList>
    </citation>
    <scope>NUCLEOTIDE SEQUENCE [LARGE SCALE GENOMIC DNA]</scope>
</reference>
<dbReference type="OMA" id="CVPNACA"/>
<dbReference type="InterPro" id="IPR002893">
    <property type="entry name" value="Znf_MYND"/>
</dbReference>
<dbReference type="InterPro" id="IPR001214">
    <property type="entry name" value="SET_dom"/>
</dbReference>
<keyword evidence="2 4" id="KW-0863">Zinc-finger</keyword>
<dbReference type="EMBL" id="KK121708">
    <property type="protein sequence ID" value="KFM81063.1"/>
    <property type="molecule type" value="Genomic_DNA"/>
</dbReference>
<dbReference type="Gene3D" id="2.170.270.10">
    <property type="entry name" value="SET domain"/>
    <property type="match status" value="1"/>
</dbReference>
<dbReference type="OrthoDB" id="6436370at2759"/>
<sequence>MSVKKIDYYYPGDIIYAGKPFVVCMQKSVQKHICRHCLSRRGPLKFCGCCRVTRYCSRSCQKEDWNDHRLECKFLKNLPDDDSKAFIQFLGKVIMKVKDKDWTLITERIGNKVVSFADLITHTDALDSHPKLKLLFKEAASKVKEYIGEENIPQEDKLFEIIGKVKFNSFTSRIPLNTCGFDIPVLYADRFADLRSLFIGLSKLNHSCIPNTYFAHDGSISKLFAIKKIRKDEELTVNYFPMVFQIYSKTFAESLKEFFLGDCKCNDCSLPYGTSILTKVIDETKAHTVIKYSENTLELCSTLSRLQVSEPKIWLFIREEVKILLKEQEGILGNTNILRLRLLAWKCLHVKGPPEEQLEDLEKLAEYVELAFGENYR</sequence>
<name>A0A087UUM4_STEMI</name>
<dbReference type="Proteomes" id="UP000054359">
    <property type="component" value="Unassembled WGS sequence"/>
</dbReference>
<feature type="domain" description="MYND-type" evidence="5">
    <location>
        <begin position="34"/>
        <end position="72"/>
    </location>
</feature>
<evidence type="ECO:0000313" key="6">
    <source>
        <dbReference type="EMBL" id="KFM81063.1"/>
    </source>
</evidence>
<dbReference type="Pfam" id="PF00856">
    <property type="entry name" value="SET"/>
    <property type="match status" value="1"/>
</dbReference>
<protein>
    <submittedName>
        <fullName evidence="6">SET and MYND domain-containing protein 3</fullName>
    </submittedName>
</protein>
<dbReference type="GO" id="GO:0008757">
    <property type="term" value="F:S-adenosylmethionine-dependent methyltransferase activity"/>
    <property type="evidence" value="ECO:0007669"/>
    <property type="project" value="UniProtKB-ARBA"/>
</dbReference>
<dbReference type="GO" id="GO:0005634">
    <property type="term" value="C:nucleus"/>
    <property type="evidence" value="ECO:0007669"/>
    <property type="project" value="TreeGrafter"/>
</dbReference>
<dbReference type="PANTHER" id="PTHR12197">
    <property type="entry name" value="HISTONE-LYSINE N-METHYLTRANSFERASE SMYD"/>
    <property type="match status" value="1"/>
</dbReference>
<organism evidence="6 7">
    <name type="scientific">Stegodyphus mimosarum</name>
    <name type="common">African social velvet spider</name>
    <dbReference type="NCBI Taxonomy" id="407821"/>
    <lineage>
        <taxon>Eukaryota</taxon>
        <taxon>Metazoa</taxon>
        <taxon>Ecdysozoa</taxon>
        <taxon>Arthropoda</taxon>
        <taxon>Chelicerata</taxon>
        <taxon>Arachnida</taxon>
        <taxon>Araneae</taxon>
        <taxon>Araneomorphae</taxon>
        <taxon>Entelegynae</taxon>
        <taxon>Eresoidea</taxon>
        <taxon>Eresidae</taxon>
        <taxon>Stegodyphus</taxon>
    </lineage>
</organism>
<keyword evidence="7" id="KW-1185">Reference proteome</keyword>
<dbReference type="Pfam" id="PF01753">
    <property type="entry name" value="zf-MYND"/>
    <property type="match status" value="1"/>
</dbReference>
<evidence type="ECO:0000256" key="1">
    <source>
        <dbReference type="ARBA" id="ARBA00022723"/>
    </source>
</evidence>
<dbReference type="SUPFAM" id="SSF82199">
    <property type="entry name" value="SET domain"/>
    <property type="match status" value="1"/>
</dbReference>